<dbReference type="InterPro" id="IPR051011">
    <property type="entry name" value="Metal_resp_trans_reg"/>
</dbReference>
<dbReference type="PANTHER" id="PTHR43132">
    <property type="entry name" value="ARSENICAL RESISTANCE OPERON REPRESSOR ARSR-RELATED"/>
    <property type="match status" value="1"/>
</dbReference>
<dbReference type="PROSITE" id="PS50987">
    <property type="entry name" value="HTH_ARSR_2"/>
    <property type="match status" value="1"/>
</dbReference>
<dbReference type="GO" id="GO:0003677">
    <property type="term" value="F:DNA binding"/>
    <property type="evidence" value="ECO:0007669"/>
    <property type="project" value="UniProtKB-KW"/>
</dbReference>
<dbReference type="InterPro" id="IPR011991">
    <property type="entry name" value="ArsR-like_HTH"/>
</dbReference>
<keyword evidence="3" id="KW-0804">Transcription</keyword>
<dbReference type="SUPFAM" id="SSF46785">
    <property type="entry name" value="Winged helix' DNA-binding domain"/>
    <property type="match status" value="1"/>
</dbReference>
<dbReference type="EMBL" id="JPWJ01000010">
    <property type="protein sequence ID" value="RCK47484.1"/>
    <property type="molecule type" value="Genomic_DNA"/>
</dbReference>
<dbReference type="GO" id="GO:0003700">
    <property type="term" value="F:DNA-binding transcription factor activity"/>
    <property type="evidence" value="ECO:0007669"/>
    <property type="project" value="InterPro"/>
</dbReference>
<evidence type="ECO:0000256" key="2">
    <source>
        <dbReference type="ARBA" id="ARBA00023125"/>
    </source>
</evidence>
<feature type="domain" description="HTH arsR-type" evidence="4">
    <location>
        <begin position="6"/>
        <end position="101"/>
    </location>
</feature>
<evidence type="ECO:0000259" key="4">
    <source>
        <dbReference type="PROSITE" id="PS50987"/>
    </source>
</evidence>
<dbReference type="RefSeq" id="WP_062952459.1">
    <property type="nucleotide sequence ID" value="NZ_JALLPZ010000001.1"/>
</dbReference>
<keyword evidence="1" id="KW-0805">Transcription regulation</keyword>
<dbReference type="CDD" id="cd00090">
    <property type="entry name" value="HTH_ARSR"/>
    <property type="match status" value="1"/>
</dbReference>
<reference evidence="5 8" key="1">
    <citation type="submission" date="2014-07" db="EMBL/GenBank/DDBJ databases">
        <title>Draft genome sequence of Thalassospira xiamenensis IB13.</title>
        <authorList>
            <person name="Lai Q."/>
            <person name="Shao Z."/>
        </authorList>
    </citation>
    <scope>NUCLEOTIDE SEQUENCE [LARGE SCALE GENOMIC DNA]</scope>
    <source>
        <strain evidence="5 8">IB13</strain>
    </source>
</reference>
<dbReference type="AlphaFoldDB" id="A0A154KX08"/>
<evidence type="ECO:0000256" key="3">
    <source>
        <dbReference type="ARBA" id="ARBA00023163"/>
    </source>
</evidence>
<dbReference type="InterPro" id="IPR036388">
    <property type="entry name" value="WH-like_DNA-bd_sf"/>
</dbReference>
<dbReference type="Gene3D" id="1.10.10.10">
    <property type="entry name" value="Winged helix-like DNA-binding domain superfamily/Winged helix DNA-binding domain"/>
    <property type="match status" value="1"/>
</dbReference>
<dbReference type="SMART" id="SM00418">
    <property type="entry name" value="HTH_ARSR"/>
    <property type="match status" value="1"/>
</dbReference>
<sequence>MPYSNLHKNARDAAEFLKTLGNEWRLMVLCSLGTTEKSVSTLEGELGIKQSALSQHLARLRRDGLVKTRRESQTIYYSLANPDIMKIIGVLQEVFCPPEEA</sequence>
<accession>A0A154KX08</accession>
<reference evidence="6 7" key="2">
    <citation type="submission" date="2017-08" db="EMBL/GenBank/DDBJ databases">
        <authorList>
            <person name="de Groot N.N."/>
        </authorList>
    </citation>
    <scope>NUCLEOTIDE SEQUENCE [LARGE SCALE GENOMIC DNA]</scope>
    <source>
        <strain evidence="6 7">USBA 78</strain>
    </source>
</reference>
<name>A0A154KX08_9PROT</name>
<evidence type="ECO:0000313" key="6">
    <source>
        <dbReference type="EMBL" id="SOB94174.1"/>
    </source>
</evidence>
<dbReference type="Proteomes" id="UP000252266">
    <property type="component" value="Unassembled WGS sequence"/>
</dbReference>
<protein>
    <submittedName>
        <fullName evidence="5">ArsR family transcriptional regulator</fullName>
    </submittedName>
    <submittedName>
        <fullName evidence="6">Transcriptional regulator, ArsR family</fullName>
    </submittedName>
</protein>
<evidence type="ECO:0000313" key="8">
    <source>
        <dbReference type="Proteomes" id="UP000252266"/>
    </source>
</evidence>
<dbReference type="InterPro" id="IPR001845">
    <property type="entry name" value="HTH_ArsR_DNA-bd_dom"/>
</dbReference>
<gene>
    <name evidence="6" type="ORF">SAMN05428964_101937</name>
    <name evidence="5" type="ORF">TH44_17605</name>
</gene>
<evidence type="ECO:0000313" key="7">
    <source>
        <dbReference type="Proteomes" id="UP000219068"/>
    </source>
</evidence>
<dbReference type="InterPro" id="IPR036390">
    <property type="entry name" value="WH_DNA-bd_sf"/>
</dbReference>
<dbReference type="Proteomes" id="UP000219068">
    <property type="component" value="Unassembled WGS sequence"/>
</dbReference>
<organism evidence="5 8">
    <name type="scientific">Thalassospira xiamenensis</name>
    <dbReference type="NCBI Taxonomy" id="220697"/>
    <lineage>
        <taxon>Bacteria</taxon>
        <taxon>Pseudomonadati</taxon>
        <taxon>Pseudomonadota</taxon>
        <taxon>Alphaproteobacteria</taxon>
        <taxon>Rhodospirillales</taxon>
        <taxon>Thalassospiraceae</taxon>
        <taxon>Thalassospira</taxon>
    </lineage>
</organism>
<keyword evidence="2" id="KW-0238">DNA-binding</keyword>
<evidence type="ECO:0000256" key="1">
    <source>
        <dbReference type="ARBA" id="ARBA00023015"/>
    </source>
</evidence>
<proteinExistence type="predicted"/>
<dbReference type="PRINTS" id="PR00778">
    <property type="entry name" value="HTHARSR"/>
</dbReference>
<dbReference type="Pfam" id="PF01022">
    <property type="entry name" value="HTH_5"/>
    <property type="match status" value="1"/>
</dbReference>
<dbReference type="NCBIfam" id="NF033788">
    <property type="entry name" value="HTH_metalloreg"/>
    <property type="match status" value="1"/>
</dbReference>
<dbReference type="PANTHER" id="PTHR43132:SF2">
    <property type="entry name" value="ARSENICAL RESISTANCE OPERON REPRESSOR ARSR-RELATED"/>
    <property type="match status" value="1"/>
</dbReference>
<evidence type="ECO:0000313" key="5">
    <source>
        <dbReference type="EMBL" id="RCK47484.1"/>
    </source>
</evidence>
<dbReference type="EMBL" id="OBMM01000001">
    <property type="protein sequence ID" value="SOB94174.1"/>
    <property type="molecule type" value="Genomic_DNA"/>
</dbReference>